<dbReference type="InterPro" id="IPR013249">
    <property type="entry name" value="RNA_pol_sigma70_r4_t2"/>
</dbReference>
<keyword evidence="5" id="KW-0804">Transcription</keyword>
<evidence type="ECO:0000256" key="1">
    <source>
        <dbReference type="ARBA" id="ARBA00010641"/>
    </source>
</evidence>
<evidence type="ECO:0000313" key="9">
    <source>
        <dbReference type="Proteomes" id="UP001500620"/>
    </source>
</evidence>
<evidence type="ECO:0000256" key="3">
    <source>
        <dbReference type="ARBA" id="ARBA00023082"/>
    </source>
</evidence>
<feature type="domain" description="RNA polymerase sigma factor 70 region 4 type 2" evidence="7">
    <location>
        <begin position="104"/>
        <end position="156"/>
    </location>
</feature>
<dbReference type="CDD" id="cd06171">
    <property type="entry name" value="Sigma70_r4"/>
    <property type="match status" value="1"/>
</dbReference>
<dbReference type="InterPro" id="IPR013325">
    <property type="entry name" value="RNA_pol_sigma_r2"/>
</dbReference>
<dbReference type="Pfam" id="PF08281">
    <property type="entry name" value="Sigma70_r4_2"/>
    <property type="match status" value="1"/>
</dbReference>
<dbReference type="Proteomes" id="UP001500620">
    <property type="component" value="Unassembled WGS sequence"/>
</dbReference>
<evidence type="ECO:0000313" key="8">
    <source>
        <dbReference type="EMBL" id="GAA4260602.1"/>
    </source>
</evidence>
<dbReference type="NCBIfam" id="TIGR02937">
    <property type="entry name" value="sigma70-ECF"/>
    <property type="match status" value="1"/>
</dbReference>
<evidence type="ECO:0000259" key="6">
    <source>
        <dbReference type="Pfam" id="PF04542"/>
    </source>
</evidence>
<keyword evidence="4" id="KW-0238">DNA-binding</keyword>
<dbReference type="EMBL" id="BAABAT010000041">
    <property type="protein sequence ID" value="GAA4260602.1"/>
    <property type="molecule type" value="Genomic_DNA"/>
</dbReference>
<dbReference type="SUPFAM" id="SSF88659">
    <property type="entry name" value="Sigma3 and sigma4 domains of RNA polymerase sigma factors"/>
    <property type="match status" value="1"/>
</dbReference>
<dbReference type="InterPro" id="IPR007627">
    <property type="entry name" value="RNA_pol_sigma70_r2"/>
</dbReference>
<comment type="similarity">
    <text evidence="1">Belongs to the sigma-70 factor family. ECF subfamily.</text>
</comment>
<keyword evidence="2" id="KW-0805">Transcription regulation</keyword>
<dbReference type="NCBIfam" id="TIGR02983">
    <property type="entry name" value="SigE-fam_strep"/>
    <property type="match status" value="1"/>
</dbReference>
<feature type="domain" description="RNA polymerase sigma-70 region 2" evidence="6">
    <location>
        <begin position="14"/>
        <end position="76"/>
    </location>
</feature>
<organism evidence="8 9">
    <name type="scientific">Dactylosporangium darangshiense</name>
    <dbReference type="NCBI Taxonomy" id="579108"/>
    <lineage>
        <taxon>Bacteria</taxon>
        <taxon>Bacillati</taxon>
        <taxon>Actinomycetota</taxon>
        <taxon>Actinomycetes</taxon>
        <taxon>Micromonosporales</taxon>
        <taxon>Micromonosporaceae</taxon>
        <taxon>Dactylosporangium</taxon>
    </lineage>
</organism>
<dbReference type="InterPro" id="IPR014284">
    <property type="entry name" value="RNA_pol_sigma-70_dom"/>
</dbReference>
<dbReference type="InterPro" id="IPR013324">
    <property type="entry name" value="RNA_pol_sigma_r3/r4-like"/>
</dbReference>
<dbReference type="Gene3D" id="1.10.10.10">
    <property type="entry name" value="Winged helix-like DNA-binding domain superfamily/Winged helix DNA-binding domain"/>
    <property type="match status" value="1"/>
</dbReference>
<dbReference type="Gene3D" id="1.10.1740.10">
    <property type="match status" value="1"/>
</dbReference>
<dbReference type="PANTHER" id="PTHR43133:SF50">
    <property type="entry name" value="ECF RNA POLYMERASE SIGMA FACTOR SIGM"/>
    <property type="match status" value="1"/>
</dbReference>
<dbReference type="Pfam" id="PF04542">
    <property type="entry name" value="Sigma70_r2"/>
    <property type="match status" value="1"/>
</dbReference>
<proteinExistence type="inferred from homology"/>
<protein>
    <submittedName>
        <fullName evidence="8">SigE family RNA polymerase sigma factor</fullName>
    </submittedName>
</protein>
<comment type="caution">
    <text evidence="8">The sequence shown here is derived from an EMBL/GenBank/DDBJ whole genome shotgun (WGS) entry which is preliminary data.</text>
</comment>
<evidence type="ECO:0000259" key="7">
    <source>
        <dbReference type="Pfam" id="PF08281"/>
    </source>
</evidence>
<dbReference type="InterPro" id="IPR014325">
    <property type="entry name" value="RNA_pol_sigma-E_actinobac"/>
</dbReference>
<reference evidence="9" key="1">
    <citation type="journal article" date="2019" name="Int. J. Syst. Evol. Microbiol.">
        <title>The Global Catalogue of Microorganisms (GCM) 10K type strain sequencing project: providing services to taxonomists for standard genome sequencing and annotation.</title>
        <authorList>
            <consortium name="The Broad Institute Genomics Platform"/>
            <consortium name="The Broad Institute Genome Sequencing Center for Infectious Disease"/>
            <person name="Wu L."/>
            <person name="Ma J."/>
        </authorList>
    </citation>
    <scope>NUCLEOTIDE SEQUENCE [LARGE SCALE GENOMIC DNA]</scope>
    <source>
        <strain evidence="9">JCM 17441</strain>
    </source>
</reference>
<gene>
    <name evidence="8" type="ORF">GCM10022255_089900</name>
</gene>
<dbReference type="RefSeq" id="WP_345137501.1">
    <property type="nucleotide sequence ID" value="NZ_BAABAT010000041.1"/>
</dbReference>
<evidence type="ECO:0000256" key="5">
    <source>
        <dbReference type="ARBA" id="ARBA00023163"/>
    </source>
</evidence>
<evidence type="ECO:0000256" key="2">
    <source>
        <dbReference type="ARBA" id="ARBA00023015"/>
    </source>
</evidence>
<evidence type="ECO:0000256" key="4">
    <source>
        <dbReference type="ARBA" id="ARBA00023125"/>
    </source>
</evidence>
<name>A0ABP8DNR7_9ACTN</name>
<dbReference type="InterPro" id="IPR039425">
    <property type="entry name" value="RNA_pol_sigma-70-like"/>
</dbReference>
<dbReference type="PANTHER" id="PTHR43133">
    <property type="entry name" value="RNA POLYMERASE ECF-TYPE SIGMA FACTO"/>
    <property type="match status" value="1"/>
</dbReference>
<dbReference type="SUPFAM" id="SSF88946">
    <property type="entry name" value="Sigma2 domain of RNA polymerase sigma factors"/>
    <property type="match status" value="1"/>
</dbReference>
<keyword evidence="3" id="KW-0731">Sigma factor</keyword>
<keyword evidence="9" id="KW-1185">Reference proteome</keyword>
<accession>A0ABP8DNR7</accession>
<sequence length="173" mass="19499">MRSDLEHDYTQYVAARLPRLHSIAYQLTGDRHRADDAVQDALTALYQRWGRMHEVRNLDAYVHTMVVRAVLSDRRRFWARVQLWANPPDETPGPPDDPGPEQRMVLRQALRALPEGQRTVIVLRFLCDLPVEEVAAVLGRSEGTVKSQTSHGLKSLRRLLSGSEIAVLKGGAA</sequence>
<dbReference type="InterPro" id="IPR036388">
    <property type="entry name" value="WH-like_DNA-bd_sf"/>
</dbReference>